<evidence type="ECO:0000313" key="2">
    <source>
        <dbReference type="Proteomes" id="UP001500102"/>
    </source>
</evidence>
<comment type="caution">
    <text evidence="1">The sequence shown here is derived from an EMBL/GenBank/DDBJ whole genome shotgun (WGS) entry which is preliminary data.</text>
</comment>
<dbReference type="CDD" id="cd09598">
    <property type="entry name" value="M4_like"/>
    <property type="match status" value="1"/>
</dbReference>
<gene>
    <name evidence="1" type="ORF">GCM10009825_32970</name>
</gene>
<keyword evidence="2" id="KW-1185">Reference proteome</keyword>
<evidence type="ECO:0008006" key="3">
    <source>
        <dbReference type="Google" id="ProtNLM"/>
    </source>
</evidence>
<reference evidence="1 2" key="1">
    <citation type="journal article" date="2019" name="Int. J. Syst. Evol. Microbiol.">
        <title>The Global Catalogue of Microorganisms (GCM) 10K type strain sequencing project: providing services to taxonomists for standard genome sequencing and annotation.</title>
        <authorList>
            <consortium name="The Broad Institute Genomics Platform"/>
            <consortium name="The Broad Institute Genome Sequencing Center for Infectious Disease"/>
            <person name="Wu L."/>
            <person name="Ma J."/>
        </authorList>
    </citation>
    <scope>NUCLEOTIDE SEQUENCE [LARGE SCALE GENOMIC DNA]</scope>
    <source>
        <strain evidence="1 2">JCM 15921</strain>
    </source>
</reference>
<organism evidence="1 2">
    <name type="scientific">Arthrobacter humicola</name>
    <dbReference type="NCBI Taxonomy" id="409291"/>
    <lineage>
        <taxon>Bacteria</taxon>
        <taxon>Bacillati</taxon>
        <taxon>Actinomycetota</taxon>
        <taxon>Actinomycetes</taxon>
        <taxon>Micrococcales</taxon>
        <taxon>Micrococcaceae</taxon>
        <taxon>Arthrobacter</taxon>
    </lineage>
</organism>
<sequence length="621" mass="68148">MSTRLSGRFLTIDIPFERDLRPGPAGRLLQVVDYDVARDLWYLPVDLNAAAILAQRGMRPSESDPRTHQQVVYAVAMSVIERFERFGGFRFRWRGDDKLRLVPHAFEGRNAYFDKDRRAVLFGYFRADERDPGANLPGQMMFTCLSVDVVAHEVTHAIVHRMRKYFSEPTHPDVLAWHEAIADLVALFNHFGFPEVVSDAVAKSEGTLEKGSALLDLATEFGASTGRGAALRSAIGSPRTPDAFLKAVEPHDRGACFVAAVFDAFIDTYKSQIADLRRIASAGTGVLPPGALPTDLVNRVTATAAMNADRFLEMVVRAFEYLPVVDVTFGDVVRAIVTADQGLYPDDAGHLRAILVEAFRRRGIYPPGVTSLADEALVWSKPPLDMNLRDGINAIDLAPLILEATLDLDTGSTVYFADDSDTTPATGHAVPGRAVPGQAPHGQLTSQPDARHLQELIRGWGVEHAYELGLDKAAGKIEMVSARVVYLWASDGQPRPIVAIQFAQRRDDLEDQRTDETGAQIPPNQRAAIRAGTTVIARVDGQVEFLVTKPLPLSDHTKLDDLSGDIRGCALDFHEAGTERLRSIRDWMGDVEDMDALSAWTVEPATLRLSFARLHAGQDGA</sequence>
<dbReference type="EMBL" id="BAAAQB010000041">
    <property type="protein sequence ID" value="GAA2143062.1"/>
    <property type="molecule type" value="Genomic_DNA"/>
</dbReference>
<dbReference type="SUPFAM" id="SSF55486">
    <property type="entry name" value="Metalloproteases ('zincins'), catalytic domain"/>
    <property type="match status" value="1"/>
</dbReference>
<protein>
    <recommendedName>
        <fullName evidence="3">Peptidase M4</fullName>
    </recommendedName>
</protein>
<evidence type="ECO:0000313" key="1">
    <source>
        <dbReference type="EMBL" id="GAA2143062.1"/>
    </source>
</evidence>
<name>A0ABN2ZJ98_9MICC</name>
<dbReference type="Proteomes" id="UP001500102">
    <property type="component" value="Unassembled WGS sequence"/>
</dbReference>
<accession>A0ABN2ZJ98</accession>
<proteinExistence type="predicted"/>